<comment type="caution">
    <text evidence="1">The sequence shown here is derived from an EMBL/GenBank/DDBJ whole genome shotgun (WGS) entry which is preliminary data.</text>
</comment>
<organism evidence="1 2">
    <name type="scientific">Rubus argutus</name>
    <name type="common">Southern blackberry</name>
    <dbReference type="NCBI Taxonomy" id="59490"/>
    <lineage>
        <taxon>Eukaryota</taxon>
        <taxon>Viridiplantae</taxon>
        <taxon>Streptophyta</taxon>
        <taxon>Embryophyta</taxon>
        <taxon>Tracheophyta</taxon>
        <taxon>Spermatophyta</taxon>
        <taxon>Magnoliopsida</taxon>
        <taxon>eudicotyledons</taxon>
        <taxon>Gunneridae</taxon>
        <taxon>Pentapetalae</taxon>
        <taxon>rosids</taxon>
        <taxon>fabids</taxon>
        <taxon>Rosales</taxon>
        <taxon>Rosaceae</taxon>
        <taxon>Rosoideae</taxon>
        <taxon>Rosoideae incertae sedis</taxon>
        <taxon>Rubus</taxon>
    </lineage>
</organism>
<sequence length="149" mass="16921">MLVVSSSPAWRELESFLLENLFHPHLLCWEIIMELWCFMVRHAESGMVSGIADQVYMAIVRDEGTQLSSVMRLALFMEGFPLNLLSDKMKRIATQRIITDYCAFIENFDEKSMRSLDCGVFGAPVFALSASLQSLQISTSDINVKTLKF</sequence>
<dbReference type="Pfam" id="PF14868">
    <property type="entry name" value="DUF4487"/>
    <property type="match status" value="1"/>
</dbReference>
<dbReference type="AlphaFoldDB" id="A0AAW1X4T9"/>
<dbReference type="PANTHER" id="PTHR36702:SF1">
    <property type="entry name" value="HOLLIDAY JUNCTION RESOLVASE"/>
    <property type="match status" value="1"/>
</dbReference>
<proteinExistence type="predicted"/>
<dbReference type="InterPro" id="IPR027902">
    <property type="entry name" value="DUF4487"/>
</dbReference>
<dbReference type="Proteomes" id="UP001457282">
    <property type="component" value="Unassembled WGS sequence"/>
</dbReference>
<reference evidence="1 2" key="1">
    <citation type="journal article" date="2023" name="G3 (Bethesda)">
        <title>A chromosome-length genome assembly and annotation of blackberry (Rubus argutus, cv. 'Hillquist').</title>
        <authorList>
            <person name="Bruna T."/>
            <person name="Aryal R."/>
            <person name="Dudchenko O."/>
            <person name="Sargent D.J."/>
            <person name="Mead D."/>
            <person name="Buti M."/>
            <person name="Cavallini A."/>
            <person name="Hytonen T."/>
            <person name="Andres J."/>
            <person name="Pham M."/>
            <person name="Weisz D."/>
            <person name="Mascagni F."/>
            <person name="Usai G."/>
            <person name="Natali L."/>
            <person name="Bassil N."/>
            <person name="Fernandez G.E."/>
            <person name="Lomsadze A."/>
            <person name="Armour M."/>
            <person name="Olukolu B."/>
            <person name="Poorten T."/>
            <person name="Britton C."/>
            <person name="Davik J."/>
            <person name="Ashrafi H."/>
            <person name="Aiden E.L."/>
            <person name="Borodovsky M."/>
            <person name="Worthington M."/>
        </authorList>
    </citation>
    <scope>NUCLEOTIDE SEQUENCE [LARGE SCALE GENOMIC DNA]</scope>
    <source>
        <strain evidence="1">PI 553951</strain>
    </source>
</reference>
<evidence type="ECO:0000313" key="2">
    <source>
        <dbReference type="Proteomes" id="UP001457282"/>
    </source>
</evidence>
<dbReference type="PANTHER" id="PTHR36702">
    <property type="entry name" value="HOLLIDAY JUNCTION RESOLVASE"/>
    <property type="match status" value="1"/>
</dbReference>
<evidence type="ECO:0000313" key="1">
    <source>
        <dbReference type="EMBL" id="KAK9931371.1"/>
    </source>
</evidence>
<accession>A0AAW1X4T9</accession>
<name>A0AAW1X4T9_RUBAR</name>
<keyword evidence="2" id="KW-1185">Reference proteome</keyword>
<gene>
    <name evidence="1" type="ORF">M0R45_018647</name>
</gene>
<dbReference type="EMBL" id="JBEDUW010000004">
    <property type="protein sequence ID" value="KAK9931371.1"/>
    <property type="molecule type" value="Genomic_DNA"/>
</dbReference>
<protein>
    <submittedName>
        <fullName evidence="1">Uncharacterized protein</fullName>
    </submittedName>
</protein>